<comment type="caution">
    <text evidence="2">The sequence shown here is derived from an EMBL/GenBank/DDBJ whole genome shotgun (WGS) entry which is preliminary data.</text>
</comment>
<dbReference type="GO" id="GO:0006357">
    <property type="term" value="P:regulation of transcription by RNA polymerase II"/>
    <property type="evidence" value="ECO:0007669"/>
    <property type="project" value="InterPro"/>
</dbReference>
<dbReference type="Proteomes" id="UP000475862">
    <property type="component" value="Unassembled WGS sequence"/>
</dbReference>
<organism evidence="2 3">
    <name type="scientific">Aphis glycines</name>
    <name type="common">Soybean aphid</name>
    <dbReference type="NCBI Taxonomy" id="307491"/>
    <lineage>
        <taxon>Eukaryota</taxon>
        <taxon>Metazoa</taxon>
        <taxon>Ecdysozoa</taxon>
        <taxon>Arthropoda</taxon>
        <taxon>Hexapoda</taxon>
        <taxon>Insecta</taxon>
        <taxon>Pterygota</taxon>
        <taxon>Neoptera</taxon>
        <taxon>Paraneoptera</taxon>
        <taxon>Hemiptera</taxon>
        <taxon>Sternorrhyncha</taxon>
        <taxon>Aphidomorpha</taxon>
        <taxon>Aphidoidea</taxon>
        <taxon>Aphididae</taxon>
        <taxon>Aphidini</taxon>
        <taxon>Aphis</taxon>
        <taxon>Aphis</taxon>
    </lineage>
</organism>
<dbReference type="InterPro" id="IPR007021">
    <property type="entry name" value="DUF659"/>
</dbReference>
<dbReference type="EMBL" id="VYZN01001734">
    <property type="protein sequence ID" value="KAE9521989.1"/>
    <property type="molecule type" value="Genomic_DNA"/>
</dbReference>
<dbReference type="SUPFAM" id="SSF53098">
    <property type="entry name" value="Ribonuclease H-like"/>
    <property type="match status" value="1"/>
</dbReference>
<dbReference type="AlphaFoldDB" id="A0A6G0SUK2"/>
<evidence type="ECO:0000313" key="2">
    <source>
        <dbReference type="EMBL" id="KAE9521989.1"/>
    </source>
</evidence>
<dbReference type="GO" id="GO:0003690">
    <property type="term" value="F:double-stranded DNA binding"/>
    <property type="evidence" value="ECO:0007669"/>
    <property type="project" value="InterPro"/>
</dbReference>
<evidence type="ECO:0000313" key="3">
    <source>
        <dbReference type="Proteomes" id="UP000475862"/>
    </source>
</evidence>
<sequence>MPKVPASNSARLKIYVSENEGVFSTDNQILFCKLCDIRVNSLKRFTVNQHLKTAKHLHAVNRLKTNAIKTKENLVSNGICGNHSVFNEDLCKMMLSANILLSKLNNKFLTEFLIKYTNKDIPNESTLRKNYVTDIYKKKIESIKRYVNNKNIWICIDETTDVEGRYVANVIIGTLEIDAPVKTFLFNSEVLDQTNHKTICKLFDETLFLLWPEEIKRDNVLLFVSDAAPYMVKAGKALSALYTKIIHITSLAHAVYRVCEEIRKNFPKIDSLISNGKKIFLKAPSRVLIFKNNAPGIPLPPQPIITRWGTWLEAATYYCDNYKAFCEVINMLNEEDAVSIEQVKKLIQEPILEGNLIFIKTHFSFIPNKIMFLEKHEVLLADSISSFDEIVKKISETPGSIGKLMNNKLNTILKKNTAYGLLKNIKDIISGTRESIPNMDQNITVTDIPYFKYAPVSSVDVERSFSAYKTVLADNRRRFTFENLKKTLIVQCNSHFNENE</sequence>
<dbReference type="PANTHER" id="PTHR32344">
    <property type="entry name" value="U1-TYPE DOMAIN-CONTAINING PROTEIN"/>
    <property type="match status" value="1"/>
</dbReference>
<name>A0A6G0SUK2_APHGL</name>
<dbReference type="OrthoDB" id="6623574at2759"/>
<protein>
    <recommendedName>
        <fullName evidence="1">DUF659 domain-containing protein</fullName>
    </recommendedName>
</protein>
<dbReference type="GO" id="GO:0005634">
    <property type="term" value="C:nucleus"/>
    <property type="evidence" value="ECO:0007669"/>
    <property type="project" value="InterPro"/>
</dbReference>
<dbReference type="PANTHER" id="PTHR32344:SF1">
    <property type="entry name" value="U1-TYPE DOMAIN-CONTAINING PROTEIN"/>
    <property type="match status" value="1"/>
</dbReference>
<evidence type="ECO:0000259" key="1">
    <source>
        <dbReference type="Pfam" id="PF04937"/>
    </source>
</evidence>
<dbReference type="InterPro" id="IPR012337">
    <property type="entry name" value="RNaseH-like_sf"/>
</dbReference>
<proteinExistence type="predicted"/>
<dbReference type="InterPro" id="IPR033375">
    <property type="entry name" value="Cggbp1"/>
</dbReference>
<reference evidence="2 3" key="1">
    <citation type="submission" date="2019-08" db="EMBL/GenBank/DDBJ databases">
        <title>The genome of the soybean aphid Biotype 1, its phylome, world population structure and adaptation to the North American continent.</title>
        <authorList>
            <person name="Giordano R."/>
            <person name="Donthu R.K."/>
            <person name="Hernandez A.G."/>
            <person name="Wright C.L."/>
            <person name="Zimin A.V."/>
        </authorList>
    </citation>
    <scope>NUCLEOTIDE SEQUENCE [LARGE SCALE GENOMIC DNA]</scope>
    <source>
        <tissue evidence="2">Whole aphids</tissue>
    </source>
</reference>
<dbReference type="Pfam" id="PF04937">
    <property type="entry name" value="DUF659"/>
    <property type="match status" value="1"/>
</dbReference>
<feature type="domain" description="DUF659" evidence="1">
    <location>
        <begin position="136"/>
        <end position="279"/>
    </location>
</feature>
<gene>
    <name evidence="2" type="ORF">AGLY_017622</name>
</gene>
<accession>A0A6G0SUK2</accession>
<keyword evidence="3" id="KW-1185">Reference proteome</keyword>